<organism evidence="2 3">
    <name type="scientific">Rheinheimera tilapiae</name>
    <dbReference type="NCBI Taxonomy" id="875043"/>
    <lineage>
        <taxon>Bacteria</taxon>
        <taxon>Pseudomonadati</taxon>
        <taxon>Pseudomonadota</taxon>
        <taxon>Gammaproteobacteria</taxon>
        <taxon>Chromatiales</taxon>
        <taxon>Chromatiaceae</taxon>
        <taxon>Rheinheimera</taxon>
    </lineage>
</organism>
<name>A0ABV6BLH6_9GAMM</name>
<gene>
    <name evidence="2" type="ORF">ACFFJP_18710</name>
</gene>
<comment type="caution">
    <text evidence="2">The sequence shown here is derived from an EMBL/GenBank/DDBJ whole genome shotgun (WGS) entry which is preliminary data.</text>
</comment>
<feature type="region of interest" description="Disordered" evidence="1">
    <location>
        <begin position="1"/>
        <end position="24"/>
    </location>
</feature>
<reference evidence="2 3" key="1">
    <citation type="submission" date="2024-09" db="EMBL/GenBank/DDBJ databases">
        <authorList>
            <person name="Sun Q."/>
            <person name="Mori K."/>
        </authorList>
    </citation>
    <scope>NUCLEOTIDE SEQUENCE [LARGE SCALE GENOMIC DNA]</scope>
    <source>
        <strain evidence="2 3">KCTC 23315</strain>
    </source>
</reference>
<dbReference type="Proteomes" id="UP001589813">
    <property type="component" value="Unassembled WGS sequence"/>
</dbReference>
<accession>A0ABV6BLH6</accession>
<keyword evidence="3" id="KW-1185">Reference proteome</keyword>
<sequence length="233" mass="26357">MTTDKSGPLPQEPNTESPAATETRAAQQLEAALRQWHQHSKQQHRLDSAQRLTLQQLVFKEKPLRQSGHWQRGMQQMVALAACILVLVVWLTPPELMYQIEQQQQGLYTIQIHQLAPASDLHPSAPATSAPTAAQQRQQQYQLVYQDYLHSQQQVARTVAVWRESKSDGWQLQSCDHLQVQVQADLLAALKQQQADQQQWQLLEQSRYLLLTTGAQGQILALKPGVEAPHCAI</sequence>
<proteinExistence type="predicted"/>
<dbReference type="RefSeq" id="WP_377247924.1">
    <property type="nucleotide sequence ID" value="NZ_JBHLXP010000005.1"/>
</dbReference>
<evidence type="ECO:0000313" key="3">
    <source>
        <dbReference type="Proteomes" id="UP001589813"/>
    </source>
</evidence>
<protein>
    <submittedName>
        <fullName evidence="2">Uncharacterized protein</fullName>
    </submittedName>
</protein>
<dbReference type="EMBL" id="JBHLXP010000005">
    <property type="protein sequence ID" value="MFC0050335.1"/>
    <property type="molecule type" value="Genomic_DNA"/>
</dbReference>
<evidence type="ECO:0000313" key="2">
    <source>
        <dbReference type="EMBL" id="MFC0050335.1"/>
    </source>
</evidence>
<evidence type="ECO:0000256" key="1">
    <source>
        <dbReference type="SAM" id="MobiDB-lite"/>
    </source>
</evidence>